<keyword evidence="2" id="KW-0481">Metalloenzyme inhibitor</keyword>
<proteinExistence type="predicted"/>
<gene>
    <name evidence="2" type="primary">LOC128198418</name>
</gene>
<dbReference type="GO" id="GO:0030414">
    <property type="term" value="F:peptidase inhibitor activity"/>
    <property type="evidence" value="ECO:0007669"/>
    <property type="project" value="UniProtKB-KW"/>
</dbReference>
<dbReference type="SUPFAM" id="SSF57567">
    <property type="entry name" value="Serine protease inhibitors"/>
    <property type="match status" value="1"/>
</dbReference>
<evidence type="ECO:0000313" key="2">
    <source>
        <dbReference type="RefSeq" id="XP_052739852.1"/>
    </source>
</evidence>
<reference evidence="2" key="1">
    <citation type="submission" date="2025-08" db="UniProtKB">
        <authorList>
            <consortium name="RefSeq"/>
        </authorList>
    </citation>
    <scope>IDENTIFICATION</scope>
</reference>
<accession>A0ABM3LLC6</accession>
<dbReference type="Proteomes" id="UP001652582">
    <property type="component" value="Chromosome 10"/>
</dbReference>
<dbReference type="Gene3D" id="2.10.25.10">
    <property type="entry name" value="Laminin"/>
    <property type="match status" value="2"/>
</dbReference>
<organism evidence="1 2">
    <name type="scientific">Bicyclus anynana</name>
    <name type="common">Squinting bush brown butterfly</name>
    <dbReference type="NCBI Taxonomy" id="110368"/>
    <lineage>
        <taxon>Eukaryota</taxon>
        <taxon>Metazoa</taxon>
        <taxon>Ecdysozoa</taxon>
        <taxon>Arthropoda</taxon>
        <taxon>Hexapoda</taxon>
        <taxon>Insecta</taxon>
        <taxon>Pterygota</taxon>
        <taxon>Neoptera</taxon>
        <taxon>Endopterygota</taxon>
        <taxon>Lepidoptera</taxon>
        <taxon>Glossata</taxon>
        <taxon>Ditrysia</taxon>
        <taxon>Papilionoidea</taxon>
        <taxon>Nymphalidae</taxon>
        <taxon>Satyrinae</taxon>
        <taxon>Satyrini</taxon>
        <taxon>Mycalesina</taxon>
        <taxon>Bicyclus</taxon>
    </lineage>
</organism>
<dbReference type="RefSeq" id="XP_052739852.1">
    <property type="nucleotide sequence ID" value="XM_052883892.1"/>
</dbReference>
<name>A0ABM3LLC6_BICAN</name>
<protein>
    <submittedName>
        <fullName evidence="2">Inducible metalloproteinase inhibitor protein-like</fullName>
    </submittedName>
</protein>
<dbReference type="GeneID" id="128198418"/>
<keyword evidence="1" id="KW-1185">Reference proteome</keyword>
<keyword evidence="2" id="KW-0646">Protease inhibitor</keyword>
<dbReference type="PROSITE" id="PS51257">
    <property type="entry name" value="PROKAR_LIPOPROTEIN"/>
    <property type="match status" value="1"/>
</dbReference>
<dbReference type="InterPro" id="IPR036084">
    <property type="entry name" value="Ser_inhib-like_sf"/>
</dbReference>
<keyword evidence="2" id="KW-0483">Metalloprotease inhibitor</keyword>
<evidence type="ECO:0000313" key="1">
    <source>
        <dbReference type="Proteomes" id="UP001652582"/>
    </source>
</evidence>
<sequence>MRCPKHYCPKDDSIFQVACLPPSPCFAFGGCFCKANYLRTNDEEERCILASDCPPIECTRKNEIWNPCPGPCFTEYCGSEVPKTCNNLVDHMCRPQCVCLKNYRRYYTTNECIPENDCPAVV</sequence>